<comment type="caution">
    <text evidence="2">The sequence shown here is derived from an EMBL/GenBank/DDBJ whole genome shotgun (WGS) entry which is preliminary data.</text>
</comment>
<organism evidence="2 3">
    <name type="scientific">Enterocloster hominis</name>
    <name type="common">ex Liu et al. 2021</name>
    <dbReference type="NCBI Taxonomy" id="2763663"/>
    <lineage>
        <taxon>Bacteria</taxon>
        <taxon>Bacillati</taxon>
        <taxon>Bacillota</taxon>
        <taxon>Clostridia</taxon>
        <taxon>Lachnospirales</taxon>
        <taxon>Lachnospiraceae</taxon>
        <taxon>Enterocloster</taxon>
    </lineage>
</organism>
<dbReference type="PIRSF" id="PIRSF037227">
    <property type="entry name" value="Aminobenzoyl-glu_utiliz_pB"/>
    <property type="match status" value="1"/>
</dbReference>
<dbReference type="PANTHER" id="PTHR30575">
    <property type="entry name" value="PEPTIDASE M20"/>
    <property type="match status" value="1"/>
</dbReference>
<dbReference type="SUPFAM" id="SSF53187">
    <property type="entry name" value="Zn-dependent exopeptidases"/>
    <property type="match status" value="1"/>
</dbReference>
<dbReference type="RefSeq" id="WP_158358082.1">
    <property type="nucleotide sequence ID" value="NZ_JACRTJ010000004.1"/>
</dbReference>
<name>A0ABR7NP50_9FIRM</name>
<reference evidence="2 3" key="1">
    <citation type="submission" date="2020-08" db="EMBL/GenBank/DDBJ databases">
        <title>Genome public.</title>
        <authorList>
            <person name="Liu C."/>
            <person name="Sun Q."/>
        </authorList>
    </citation>
    <scope>NUCLEOTIDE SEQUENCE [LARGE SCALE GENOMIC DNA]</scope>
    <source>
        <strain evidence="2 3">BX10</strain>
    </source>
</reference>
<proteinExistence type="predicted"/>
<gene>
    <name evidence="2" type="ORF">H8708_01355</name>
</gene>
<dbReference type="Pfam" id="PF07687">
    <property type="entry name" value="M20_dimer"/>
    <property type="match status" value="1"/>
</dbReference>
<evidence type="ECO:0000259" key="1">
    <source>
        <dbReference type="Pfam" id="PF07687"/>
    </source>
</evidence>
<protein>
    <submittedName>
        <fullName evidence="2">Amidohydrolase</fullName>
    </submittedName>
</protein>
<accession>A0ABR7NP50</accession>
<evidence type="ECO:0000313" key="3">
    <source>
        <dbReference type="Proteomes" id="UP000647491"/>
    </source>
</evidence>
<dbReference type="EMBL" id="JACRTJ010000004">
    <property type="protein sequence ID" value="MBC8597891.1"/>
    <property type="molecule type" value="Genomic_DNA"/>
</dbReference>
<dbReference type="InterPro" id="IPR017145">
    <property type="entry name" value="Aminobenzoyl-glu_utiliz_pB"/>
</dbReference>
<dbReference type="PANTHER" id="PTHR30575:SF0">
    <property type="entry name" value="XAA-ARG DIPEPTIDASE"/>
    <property type="match status" value="1"/>
</dbReference>
<evidence type="ECO:0000313" key="2">
    <source>
        <dbReference type="EMBL" id="MBC8597891.1"/>
    </source>
</evidence>
<dbReference type="NCBIfam" id="TIGR01891">
    <property type="entry name" value="amidohydrolases"/>
    <property type="match status" value="1"/>
</dbReference>
<dbReference type="InterPro" id="IPR052030">
    <property type="entry name" value="Peptidase_M20/M20A_hydrolases"/>
</dbReference>
<dbReference type="InterPro" id="IPR017439">
    <property type="entry name" value="Amidohydrolase"/>
</dbReference>
<feature type="domain" description="Peptidase M20 dimerisation" evidence="1">
    <location>
        <begin position="182"/>
        <end position="275"/>
    </location>
</feature>
<dbReference type="Proteomes" id="UP000647491">
    <property type="component" value="Unassembled WGS sequence"/>
</dbReference>
<dbReference type="InterPro" id="IPR036264">
    <property type="entry name" value="Bact_exopeptidase_dim_dom"/>
</dbReference>
<dbReference type="SUPFAM" id="SSF55031">
    <property type="entry name" value="Bacterial exopeptidase dimerisation domain"/>
    <property type="match status" value="1"/>
</dbReference>
<keyword evidence="3" id="KW-1185">Reference proteome</keyword>
<dbReference type="InterPro" id="IPR011650">
    <property type="entry name" value="Peptidase_M20_dimer"/>
</dbReference>
<dbReference type="Gene3D" id="3.30.70.360">
    <property type="match status" value="1"/>
</dbReference>
<dbReference type="Gene3D" id="3.40.630.10">
    <property type="entry name" value="Zn peptidases"/>
    <property type="match status" value="2"/>
</dbReference>
<sequence length="461" mass="49635">MIDTIATRAVDQNEKVLTDLAKKIWENPETAFNEVKACEWTAEVLRNAGFEVETGYVGMPTAIRAVWGKGHPVIGFLGEYDALPGLSQKVSTEKEPVTPGAAGQGCGHNLLGVACLGAALGMKAELEATGKEGTVVFYGCPAEEVLTGKAFMARGGAFTELDAAFSWHGSTNNHVTLGTMTGLNSAIFHFNGITAHAGGDPHNGRSALDAVELTSVGANYLREHVTSDVRIHYVIKEGGTAPNIVPDKASVWYYVRALSREAVEDTYRRLVKVAEGAAHMTETELEVEYLGGCYNTLNPVMLTNLTHDVMEEVERPHWTEEELAFAKILNEKSQQYEKVKASGALEDGPLDTKVSPVLNENGYGSTDVGDVQHIVPCVQVMTATCNLAAPGHSWQITACAGMSIGMKGMLYGAKVMAATAMKLVDDPKLVDEAKEEFKKQMNGRTYKCPVTEEIVVPAPVQ</sequence>